<evidence type="ECO:0000313" key="2">
    <source>
        <dbReference type="Proteomes" id="UP001145114"/>
    </source>
</evidence>
<name>A0ACC1HGC5_9FUNG</name>
<evidence type="ECO:0000313" key="1">
    <source>
        <dbReference type="EMBL" id="KAJ1675075.1"/>
    </source>
</evidence>
<proteinExistence type="predicted"/>
<dbReference type="EC" id="3.1.4.46" evidence="1"/>
<dbReference type="EMBL" id="JAMZIH010005504">
    <property type="protein sequence ID" value="KAJ1675075.1"/>
    <property type="molecule type" value="Genomic_DNA"/>
</dbReference>
<accession>A0ACC1HGC5</accession>
<organism evidence="1 2">
    <name type="scientific">Spiromyces aspiralis</name>
    <dbReference type="NCBI Taxonomy" id="68401"/>
    <lineage>
        <taxon>Eukaryota</taxon>
        <taxon>Fungi</taxon>
        <taxon>Fungi incertae sedis</taxon>
        <taxon>Zoopagomycota</taxon>
        <taxon>Kickxellomycotina</taxon>
        <taxon>Kickxellomycetes</taxon>
        <taxon>Kickxellales</taxon>
        <taxon>Kickxellaceae</taxon>
        <taxon>Spiromyces</taxon>
    </lineage>
</organism>
<sequence length="1149" mass="126260">MSLPSFDIGVLGWSFFEIELERILAEYHLIFSKGLGDTSDTDLQGERAKVLSGVHAWLSTHVESLVSYINDVLPSLPPFDSNSPAPDVLAAIESVEASLLWTERLVQYAWRAQRDVYPYDPKGEPGNVHLPDAISRSVRDVHDRLIAVLNSLRKVSAPRRSCSSDPCQPEPLSPPSRRDIKQLLRWSAKIRLQEACRIDPADIVVVPDITYTTVVHYAAEAGDLTVLEAATVLQAPSTASWSNLRGDTPLVMAARAGQVEAIQFLLAHPDYFGTLESLPAAIFAAAYTKNEAVLATLLSNVRLLRTHISTLLQSACFYGHLSVLRALVEDPEIRPDLDARGSYGFCPLHLAALNGHVAIIELLLAHGANQATLSLSKVSPLDVAAYIGYRECVAEFMSSGGSNDSAVEGSTNWRICRPPWHKRPRHVTFGHEIIPTNSTVYVTPGTNDRRQVARDNVRALVLDRDAVHRLLDSRNLPRSTQLLLMITADNETKETSKGPWVLDAEHLQAPHRDWIPPAYFHTVHPQDLIIRASLITLMDYLNLSSSPPSSPSLAGDEPKLDVYHYHRVPVKGSAHGILALADVLFQIPSSLAPRNISRHQSSPSIITAHNNGSVAVQKPLCDKLTGQPVGRLNMEILVARPYYRVQKYPNGGIDPQILDIPEWVLPKARWELDGTTMLYGHRGSGMNQRITNAGGQLQLGENTTLSMIHAVRFGAAFVEFDVQLTRDSVPVIYHDWNVSETGLDAVHISSLYLDQFMALNSKRPFSAVREHAINNRHDRNSSYRLGADDSVIRRNSQQQQQQQQKQQNVRPKSSSFSRGPAVSAAPTSQRSSASGGGNIVLQQTSPHMVKSATTSCASDSKHGGDTALAADTTTLDTGVAVFNSTSGGVKVQLSPESHRHRSVGDMKHPPVMSTAREARYKGNNSIDTIQGPFATLSEIFKSVPEHVGFDIEIKYPMQDEADEAEIWANFELNWFLDRILDVVFAKVRPKSLISSSPLSSATGLSLTLSTYSRPIIFTSFHPDVCLLLAHKLGTTFPVLFLTDAGISEMSDRRCNGLRAAAIFAEWARLGGCVSEVTPIYEAPRVVSLVQQHGLAMCTYGKLNNKAEVVKLQQRIGVDSVIVDSVKAMRKVLDTEDQDNDDNDTLTTSA</sequence>
<gene>
    <name evidence="1" type="primary">GDE1</name>
    <name evidence="1" type="ORF">EV182_001985</name>
</gene>
<comment type="caution">
    <text evidence="1">The sequence shown here is derived from an EMBL/GenBank/DDBJ whole genome shotgun (WGS) entry which is preliminary data.</text>
</comment>
<protein>
    <submittedName>
        <fullName evidence="1">Glycerophosphocholine phosphodiesterase</fullName>
        <ecNumber evidence="1">3.1.4.46</ecNumber>
    </submittedName>
</protein>
<keyword evidence="2" id="KW-1185">Reference proteome</keyword>
<dbReference type="Proteomes" id="UP001145114">
    <property type="component" value="Unassembled WGS sequence"/>
</dbReference>
<reference evidence="1" key="1">
    <citation type="submission" date="2022-06" db="EMBL/GenBank/DDBJ databases">
        <title>Phylogenomic reconstructions and comparative analyses of Kickxellomycotina fungi.</title>
        <authorList>
            <person name="Reynolds N.K."/>
            <person name="Stajich J.E."/>
            <person name="Barry K."/>
            <person name="Grigoriev I.V."/>
            <person name="Crous P."/>
            <person name="Smith M.E."/>
        </authorList>
    </citation>
    <scope>NUCLEOTIDE SEQUENCE</scope>
    <source>
        <strain evidence="1">RSA 2271</strain>
    </source>
</reference>
<keyword evidence="1" id="KW-0378">Hydrolase</keyword>